<organism evidence="4 5">
    <name type="scientific">Mycobacterium mantenii</name>
    <dbReference type="NCBI Taxonomy" id="560555"/>
    <lineage>
        <taxon>Bacteria</taxon>
        <taxon>Bacillati</taxon>
        <taxon>Actinomycetota</taxon>
        <taxon>Actinomycetes</taxon>
        <taxon>Mycobacteriales</taxon>
        <taxon>Mycobacteriaceae</taxon>
        <taxon>Mycobacterium</taxon>
        <taxon>Mycobacterium avium complex (MAC)</taxon>
    </lineage>
</organism>
<proteinExistence type="predicted"/>
<dbReference type="PANTHER" id="PTHR48050:SF13">
    <property type="entry name" value="STEROL 3-BETA-GLUCOSYLTRANSFERASE UGT80A2"/>
    <property type="match status" value="1"/>
</dbReference>
<dbReference type="EMBL" id="AP022590">
    <property type="protein sequence ID" value="BBY39868.1"/>
    <property type="molecule type" value="Genomic_DNA"/>
</dbReference>
<dbReference type="Proteomes" id="UP000192760">
    <property type="component" value="Unassembled WGS sequence"/>
</dbReference>
<accession>A0A1X0FWL1</accession>
<protein>
    <submittedName>
        <fullName evidence="4">Uncharacterized protein</fullName>
    </submittedName>
</protein>
<reference evidence="3" key="3">
    <citation type="submission" date="2020-02" db="EMBL/GenBank/DDBJ databases">
        <authorList>
            <person name="Matsumoto Y."/>
            <person name="Motooka D."/>
            <person name="Nakamura S."/>
        </authorList>
    </citation>
    <scope>NUCLEOTIDE SEQUENCE</scope>
    <source>
        <strain evidence="3">JCM 18113</strain>
    </source>
</reference>
<evidence type="ECO:0000313" key="3">
    <source>
        <dbReference type="EMBL" id="BBY39868.1"/>
    </source>
</evidence>
<dbReference type="InterPro" id="IPR002213">
    <property type="entry name" value="UDP_glucos_trans"/>
</dbReference>
<evidence type="ECO:0000313" key="5">
    <source>
        <dbReference type="Proteomes" id="UP000192760"/>
    </source>
</evidence>
<dbReference type="AlphaFoldDB" id="A0A1X0FWL1"/>
<dbReference type="GO" id="GO:0033072">
    <property type="term" value="P:vancomycin biosynthetic process"/>
    <property type="evidence" value="ECO:0007669"/>
    <property type="project" value="UniProtKB-ARBA"/>
</dbReference>
<dbReference type="EMBL" id="MVHW01000011">
    <property type="protein sequence ID" value="ORB05985.1"/>
    <property type="molecule type" value="Genomic_DNA"/>
</dbReference>
<dbReference type="InterPro" id="IPR010610">
    <property type="entry name" value="EryCIII-like_C"/>
</dbReference>
<dbReference type="FunFam" id="3.40.50.2000:FF:000170">
    <property type="entry name" value="Probable glycosyltransferase"/>
    <property type="match status" value="1"/>
</dbReference>
<name>A0A1X0FWL1_MYCNT</name>
<evidence type="ECO:0000313" key="6">
    <source>
        <dbReference type="Proteomes" id="UP000465812"/>
    </source>
</evidence>
<keyword evidence="6" id="KW-1185">Reference proteome</keyword>
<dbReference type="InterPro" id="IPR004276">
    <property type="entry name" value="GlycoTrans_28_N"/>
</dbReference>
<reference evidence="3 6" key="2">
    <citation type="journal article" date="2019" name="Emerg. Microbes Infect.">
        <title>Comprehensive subspecies identification of 175 nontuberculous mycobacteria species based on 7547 genomic profiles.</title>
        <authorList>
            <person name="Matsumoto Y."/>
            <person name="Kinjo T."/>
            <person name="Motooka D."/>
            <person name="Nabeya D."/>
            <person name="Jung N."/>
            <person name="Uechi K."/>
            <person name="Horii T."/>
            <person name="Iida T."/>
            <person name="Fujita J."/>
            <person name="Nakamura S."/>
        </authorList>
    </citation>
    <scope>NUCLEOTIDE SEQUENCE [LARGE SCALE GENOMIC DNA]</scope>
    <source>
        <strain evidence="3 6">JCM 18113</strain>
    </source>
</reference>
<dbReference type="InterPro" id="IPR050426">
    <property type="entry name" value="Glycosyltransferase_28"/>
</dbReference>
<dbReference type="GO" id="GO:0008194">
    <property type="term" value="F:UDP-glycosyltransferase activity"/>
    <property type="evidence" value="ECO:0007669"/>
    <property type="project" value="InterPro"/>
</dbReference>
<feature type="domain" description="Glycosyltransferase family 28 N-terminal" evidence="1">
    <location>
        <begin position="9"/>
        <end position="57"/>
    </location>
</feature>
<dbReference type="GO" id="GO:0005975">
    <property type="term" value="P:carbohydrate metabolic process"/>
    <property type="evidence" value="ECO:0007669"/>
    <property type="project" value="InterPro"/>
</dbReference>
<dbReference type="SUPFAM" id="SSF53756">
    <property type="entry name" value="UDP-Glycosyltransferase/glycogen phosphorylase"/>
    <property type="match status" value="1"/>
</dbReference>
<dbReference type="STRING" id="560555.BST30_12095"/>
<reference evidence="4 5" key="1">
    <citation type="submission" date="2017-02" db="EMBL/GenBank/DDBJ databases">
        <title>The new phylogeny of genus Mycobacterium.</title>
        <authorList>
            <person name="Tortoli E."/>
            <person name="Trovato A."/>
            <person name="Cirillo D.M."/>
        </authorList>
    </citation>
    <scope>NUCLEOTIDE SEQUENCE [LARGE SCALE GENOMIC DNA]</scope>
    <source>
        <strain evidence="4 5">DSM 45255</strain>
    </source>
</reference>
<dbReference type="GO" id="GO:0016758">
    <property type="term" value="F:hexosyltransferase activity"/>
    <property type="evidence" value="ECO:0007669"/>
    <property type="project" value="InterPro"/>
</dbReference>
<gene>
    <name evidence="4" type="ORF">BST30_12095</name>
    <name evidence="3" type="ORF">MMAN_40020</name>
</gene>
<dbReference type="Pfam" id="PF06722">
    <property type="entry name" value="EryCIII-like_C"/>
    <property type="match status" value="1"/>
</dbReference>
<dbReference type="Proteomes" id="UP000465812">
    <property type="component" value="Chromosome"/>
</dbReference>
<dbReference type="Pfam" id="PF03033">
    <property type="entry name" value="Glyco_transf_28"/>
    <property type="match status" value="1"/>
</dbReference>
<evidence type="ECO:0000259" key="1">
    <source>
        <dbReference type="Pfam" id="PF03033"/>
    </source>
</evidence>
<sequence>MRRAAPLKVVLATHGTRGDIEPCAAVGLELLRRGHEVHMAVPPNLVDFVASAGLAAVEYGPDSQEQVNAVADFVHHALKPQNPIHLVRAGKELFVEGWAQMSRTLTSLADGADLLVTGQTYHGVVANVAEYYDIPLAGLHHMPICVNGRLGLPSIPSPAPLVRSALRSAWWLYWRITKDVDDAQRREMGLPRTSTPAAKRMAAGGSLEIQAYDEACFPGLATEWNGRRPFVGALTMDLPTDADDEVASWIDRGTPPVYFGFGSTPVQSPAETIATIATVCAELGERAIVYSGTSGSNCVPRYDHVKMVDLVNYSVIFPLCRSVVHHGGAGTTAAALRAAMPMLVLWDVADQPFWAAQVTRMKVGRAQRLSTITRESLVAHLREIHAPQYAIRAREIATRMTKPAESVTAAADLLEVAARTKRVN</sequence>
<dbReference type="Gene3D" id="3.40.50.2000">
    <property type="entry name" value="Glycogen Phosphorylase B"/>
    <property type="match status" value="2"/>
</dbReference>
<dbReference type="RefSeq" id="WP_083095107.1">
    <property type="nucleotide sequence ID" value="NZ_AP022590.1"/>
</dbReference>
<dbReference type="PANTHER" id="PTHR48050">
    <property type="entry name" value="STEROL 3-BETA-GLUCOSYLTRANSFERASE"/>
    <property type="match status" value="1"/>
</dbReference>
<feature type="domain" description="Erythromycin biosynthesis protein CIII-like C-terminal" evidence="2">
    <location>
        <begin position="303"/>
        <end position="401"/>
    </location>
</feature>
<evidence type="ECO:0000313" key="4">
    <source>
        <dbReference type="EMBL" id="ORB05985.1"/>
    </source>
</evidence>
<dbReference type="CDD" id="cd03784">
    <property type="entry name" value="GT1_Gtf-like"/>
    <property type="match status" value="1"/>
</dbReference>
<evidence type="ECO:0000259" key="2">
    <source>
        <dbReference type="Pfam" id="PF06722"/>
    </source>
</evidence>
<dbReference type="FunFam" id="3.40.50.2000:FF:000009">
    <property type="entry name" value="Sterol 3-beta-glucosyltransferase UGT80A2"/>
    <property type="match status" value="1"/>
</dbReference>